<feature type="region of interest" description="Disordered" evidence="2">
    <location>
        <begin position="1772"/>
        <end position="1992"/>
    </location>
</feature>
<feature type="compositionally biased region" description="Polar residues" evidence="2">
    <location>
        <begin position="1292"/>
        <end position="1304"/>
    </location>
</feature>
<feature type="region of interest" description="Disordered" evidence="2">
    <location>
        <begin position="889"/>
        <end position="924"/>
    </location>
</feature>
<dbReference type="PROSITE" id="PS50090">
    <property type="entry name" value="MYB_LIKE"/>
    <property type="match status" value="1"/>
</dbReference>
<dbReference type="PANTHER" id="PTHR46774:SF5">
    <property type="entry name" value="CHROMATIN MODIFICATION-RELATED PROTEIN EAF1 B"/>
    <property type="match status" value="1"/>
</dbReference>
<feature type="region of interest" description="Disordered" evidence="2">
    <location>
        <begin position="137"/>
        <end position="241"/>
    </location>
</feature>
<sequence length="1992" mass="216613">MGGMVEYGVSVSTRSSPRSAAIEKAQEELRQEYDVREERRRELEFLEKGGNPLDFRFDHVESVSLQSTSLTDPIVEQNVISEAKGSFTFAASPRGDSVESSGQPGSSLCRETNTADNLMLFGGDNNGAVKEKVVKRGSRRTNVAQLRQTSDGHNNAKRSEDSGLSRLGAKSQAYVRRNRSKSCRESTNVTSVTSPVIAATVSEPKDSEGVNKEKQADDLGASHGSSLNQAEPKYENEPNTASDEHMINEFNGIQPVRESHCIAKFEAMQGDYDSKATETVPNDVNGNQQADKCGEIAEEGASLETPDGTSKTVLRSSYSSASTHDEIKTCAADEKFERDQLDGNMAHIHVGRQDNDRRILVCALKAATSPKNVMDPRCEETASTIDNHADGNNPVPMIIDRKSHEDLDISGISSKTVKEGGQVEVFSRPTSVIEDSSSIPPEVSTIIQVKDEMEICDDAIGAEKDASCSYPRSIIDNKGSPGLERIDSCHGDSNSAHPIGVGSALNTLPESAPSLKTDASNVESEIQKCGENVNQMTNKEYEDSILRKARLIEVGLKRACERSPCNISLERRRKGHWDFVLEEMAWMANDFMQERLWRITAASQVCHWIASDGLAKFDQASILRKQKTVIRCLAKGIMSFWRSAEAVLTTGGRAKVMQKCDSDMPGETKPTGIEAEKEQGNESMEMEQSTCPLRSQIQDYAVRFLEYNNQVSDSVVLTEAPPTPDRLNDFGILKVSDQLSQGSLFYTVPPGAMLAYRESMESLFMYHKRIGNTELKYDYEASACDSAADWAQENMYDEDEGDASTYLLSEAHDGGLLSKMAHKKKHIMHQRINSSRPYETDVSYEPCLESKSGNNQFYSNGKRPSSFVGIPTKRVRTAARQRVVSPFAASVGGTPRATSRTDVSSGDTDSYQDDQSSLHGGWKNMDYESTVDFDRKLPYDGSEEWTKASKKKKHKNTGYKTAQNTTNSRGAAVKGRIYDQRSQVNMTTQYEQKDYLKKRSETHQFYSNGTIVANGGQHASKKLKMMKQGMDMSQEASHVASHMSNMGNPGKVIKIITNNKDRGRKVKALKMSSGGGWSNFEDQALVVLVHDLGQNWELVSDAINHIVQFKTVHRQPKECKDRHKVLVDKSSGDGADSAEDSGSSQHYHFTIPGIPQGSARQLFQRLQGPFEEENLKSHFEKIILLMPQVQYRRRQVNSRELKPIVQPHSSHIVALSQASPNNISGGILTPLDLCDATTLSLDAVTPGSGYQGCHANGMTLSNQHVSAGPTTSTPIPNLNPRLPGSPGMVLGSNMSPPSTLSAPSRDSPKYGVPRPASLQGDEQQKVQYTQMPSGRNLQQPGGSVPGTCPAGVDRGPRMISGAHGVGMTTGVHRGIPAARAGFPRASSPGMLNMVSTGNMPLKSVQGVPNAVNVHPGAMSAPGNSILRPRDPMQMIHPGQHMEEHRRVVKPELHLQVSPGSSQAAHFSSMNPSFSKAAASSPLQQTQRPHLMSQPPNMMGNPHLSQTQGASHSSPHQQPYAMQLAKDRQYQHRMVSQQHNDLSVASVVPSVQKGPQIKQQNLASAVASTAASQPPHPKQQSAKNPPGNSALHNQPANATEPKQKKQPGQQQPRQNQQQRNQASQQAKLMKSLGRGNMQAAQTPTVDATPAGAVSTASKKQASGNKASISVTPQPGNQHKLYPSVPQSAKQFPDIGNQGLMQAPPIHTVLASQPPPLHAKFSATMQQQNQRQANPSHTSIQRMMMQQNAQMKTDCRVEAQIDQAQHTQVIPAVPISHGTESGSPGSVPSVNQQKPQAPVHDPAAVTSTPEPFISPKGTVGNETPLPSSSQGMLQRQLSGGLSMHGSPKGNFAGNETPLPPSSQGILQRQLSGGLPMHGQDAGGLSWHQQHFRPPHLLQPTHQQQAQHQQEASALVDPAAVMSKSEPPISPKVNFAGNETPSPSSSQGMLERQLSGQDVVGGSWHQQQFRQPPQHQQQRPVAPGSLYAPSNSGSS</sequence>
<reference evidence="5" key="1">
    <citation type="submission" date="2023-07" db="EMBL/GenBank/DDBJ databases">
        <title>A chromosome-level genome assembly of Lolium multiflorum.</title>
        <authorList>
            <person name="Chen Y."/>
            <person name="Copetti D."/>
            <person name="Kolliker R."/>
            <person name="Studer B."/>
        </authorList>
    </citation>
    <scope>NUCLEOTIDE SEQUENCE</scope>
    <source>
        <strain evidence="5">02402/16</strain>
        <tissue evidence="5">Leaf</tissue>
    </source>
</reference>
<dbReference type="InterPro" id="IPR001005">
    <property type="entry name" value="SANT/Myb"/>
</dbReference>
<feature type="compositionally biased region" description="Basic and acidic residues" evidence="2">
    <location>
        <begin position="232"/>
        <end position="241"/>
    </location>
</feature>
<proteinExistence type="predicted"/>
<feature type="domain" description="HSA" evidence="4">
    <location>
        <begin position="564"/>
        <end position="635"/>
    </location>
</feature>
<comment type="caution">
    <text evidence="5">The sequence shown here is derived from an EMBL/GenBank/DDBJ whole genome shotgun (WGS) entry which is preliminary data.</text>
</comment>
<feature type="region of interest" description="Disordered" evidence="2">
    <location>
        <begin position="943"/>
        <end position="970"/>
    </location>
</feature>
<feature type="compositionally biased region" description="Polar residues" evidence="2">
    <location>
        <begin position="1859"/>
        <end position="1868"/>
    </location>
</feature>
<feature type="region of interest" description="Disordered" evidence="2">
    <location>
        <begin position="1"/>
        <end position="25"/>
    </location>
</feature>
<dbReference type="Gene3D" id="1.10.10.60">
    <property type="entry name" value="Homeodomain-like"/>
    <property type="match status" value="1"/>
</dbReference>
<dbReference type="PANTHER" id="PTHR46774">
    <property type="entry name" value="CHROMATIN MODIFICATION-RELATED PROTEIN EAF1 A-RELATED"/>
    <property type="match status" value="1"/>
</dbReference>
<dbReference type="PROSITE" id="PS51204">
    <property type="entry name" value="HSA"/>
    <property type="match status" value="1"/>
</dbReference>
<evidence type="ECO:0000256" key="1">
    <source>
        <dbReference type="ARBA" id="ARBA00022853"/>
    </source>
</evidence>
<dbReference type="InterPro" id="IPR044798">
    <property type="entry name" value="EAF1A/B"/>
</dbReference>
<protein>
    <recommendedName>
        <fullName evidence="7">Chromatin modification-related protein EAF1 B</fullName>
    </recommendedName>
</protein>
<dbReference type="SMART" id="SM00717">
    <property type="entry name" value="SANT"/>
    <property type="match status" value="1"/>
</dbReference>
<feature type="compositionally biased region" description="Polar residues" evidence="2">
    <location>
        <begin position="958"/>
        <end position="969"/>
    </location>
</feature>
<feature type="compositionally biased region" description="Polar residues" evidence="2">
    <location>
        <begin position="1653"/>
        <end position="1675"/>
    </location>
</feature>
<dbReference type="InterPro" id="IPR014012">
    <property type="entry name" value="HSA_dom"/>
</dbReference>
<dbReference type="EMBL" id="JAUUTY010000001">
    <property type="protein sequence ID" value="KAK1698283.1"/>
    <property type="molecule type" value="Genomic_DNA"/>
</dbReference>
<feature type="compositionally biased region" description="Polar residues" evidence="2">
    <location>
        <begin position="1818"/>
        <end position="1837"/>
    </location>
</feature>
<dbReference type="Proteomes" id="UP001231189">
    <property type="component" value="Unassembled WGS sequence"/>
</dbReference>
<feature type="compositionally biased region" description="Polar residues" evidence="2">
    <location>
        <begin position="1502"/>
        <end position="1516"/>
    </location>
</feature>
<feature type="compositionally biased region" description="Basic residues" evidence="2">
    <location>
        <begin position="948"/>
        <end position="957"/>
    </location>
</feature>
<dbReference type="GO" id="GO:0006325">
    <property type="term" value="P:chromatin organization"/>
    <property type="evidence" value="ECO:0007669"/>
    <property type="project" value="UniProtKB-KW"/>
</dbReference>
<feature type="compositionally biased region" description="Basic and acidic residues" evidence="2">
    <location>
        <begin position="203"/>
        <end position="217"/>
    </location>
</feature>
<dbReference type="Pfam" id="PF07529">
    <property type="entry name" value="HSA"/>
    <property type="match status" value="1"/>
</dbReference>
<evidence type="ECO:0000313" key="5">
    <source>
        <dbReference type="EMBL" id="KAK1698283.1"/>
    </source>
</evidence>
<feature type="compositionally biased region" description="Polar residues" evidence="2">
    <location>
        <begin position="1556"/>
        <end position="1596"/>
    </location>
</feature>
<feature type="compositionally biased region" description="Polar residues" evidence="2">
    <location>
        <begin position="185"/>
        <end position="194"/>
    </location>
</feature>
<dbReference type="Pfam" id="PF13921">
    <property type="entry name" value="Myb_DNA-bind_6"/>
    <property type="match status" value="1"/>
</dbReference>
<dbReference type="SMART" id="SM00573">
    <property type="entry name" value="HSA"/>
    <property type="match status" value="1"/>
</dbReference>
<name>A0AAD8X5Z9_LOLMU</name>
<feature type="region of interest" description="Disordered" evidence="2">
    <location>
        <begin position="1552"/>
        <end position="1677"/>
    </location>
</feature>
<feature type="region of interest" description="Disordered" evidence="2">
    <location>
        <begin position="1454"/>
        <end position="1518"/>
    </location>
</feature>
<evidence type="ECO:0000313" key="6">
    <source>
        <dbReference type="Proteomes" id="UP001231189"/>
    </source>
</evidence>
<feature type="compositionally biased region" description="Polar residues" evidence="2">
    <location>
        <begin position="1776"/>
        <end position="1793"/>
    </location>
</feature>
<keyword evidence="1" id="KW-0156">Chromatin regulator</keyword>
<accession>A0AAD8X5Z9</accession>
<evidence type="ECO:0000259" key="4">
    <source>
        <dbReference type="PROSITE" id="PS51204"/>
    </source>
</evidence>
<feature type="domain" description="Myb-like" evidence="3">
    <location>
        <begin position="1075"/>
        <end position="1127"/>
    </location>
</feature>
<dbReference type="GO" id="GO:0035267">
    <property type="term" value="C:NuA4 histone acetyltransferase complex"/>
    <property type="evidence" value="ECO:0007669"/>
    <property type="project" value="InterPro"/>
</dbReference>
<feature type="compositionally biased region" description="Low complexity" evidence="2">
    <location>
        <begin position="1892"/>
        <end position="1912"/>
    </location>
</feature>
<keyword evidence="6" id="KW-1185">Reference proteome</keyword>
<evidence type="ECO:0000259" key="3">
    <source>
        <dbReference type="PROSITE" id="PS50090"/>
    </source>
</evidence>
<feature type="region of interest" description="Disordered" evidence="2">
    <location>
        <begin position="1284"/>
        <end position="1324"/>
    </location>
</feature>
<feature type="compositionally biased region" description="Polar residues" evidence="2">
    <location>
        <begin position="1934"/>
        <end position="1945"/>
    </location>
</feature>
<evidence type="ECO:0008006" key="7">
    <source>
        <dbReference type="Google" id="ProtNLM"/>
    </source>
</evidence>
<feature type="compositionally biased region" description="Polar residues" evidence="2">
    <location>
        <begin position="1457"/>
        <end position="1473"/>
    </location>
</feature>
<evidence type="ECO:0000256" key="2">
    <source>
        <dbReference type="SAM" id="MobiDB-lite"/>
    </source>
</evidence>
<feature type="compositionally biased region" description="Polar residues" evidence="2">
    <location>
        <begin position="896"/>
        <end position="918"/>
    </location>
</feature>
<feature type="compositionally biased region" description="Low complexity" evidence="2">
    <location>
        <begin position="1962"/>
        <end position="1977"/>
    </location>
</feature>
<organism evidence="5 6">
    <name type="scientific">Lolium multiflorum</name>
    <name type="common">Italian ryegrass</name>
    <name type="synonym">Lolium perenne subsp. multiflorum</name>
    <dbReference type="NCBI Taxonomy" id="4521"/>
    <lineage>
        <taxon>Eukaryota</taxon>
        <taxon>Viridiplantae</taxon>
        <taxon>Streptophyta</taxon>
        <taxon>Embryophyta</taxon>
        <taxon>Tracheophyta</taxon>
        <taxon>Spermatophyta</taxon>
        <taxon>Magnoliopsida</taxon>
        <taxon>Liliopsida</taxon>
        <taxon>Poales</taxon>
        <taxon>Poaceae</taxon>
        <taxon>BOP clade</taxon>
        <taxon>Pooideae</taxon>
        <taxon>Poodae</taxon>
        <taxon>Poeae</taxon>
        <taxon>Poeae Chloroplast Group 2 (Poeae type)</taxon>
        <taxon>Loliodinae</taxon>
        <taxon>Loliinae</taxon>
        <taxon>Lolium</taxon>
    </lineage>
</organism>
<feature type="compositionally biased region" description="Low complexity" evidence="2">
    <location>
        <begin position="1605"/>
        <end position="1626"/>
    </location>
</feature>
<feature type="compositionally biased region" description="Polar residues" evidence="2">
    <location>
        <begin position="140"/>
        <end position="153"/>
    </location>
</feature>
<gene>
    <name evidence="5" type="ORF">QYE76_014980</name>
</gene>